<evidence type="ECO:0000313" key="2">
    <source>
        <dbReference type="EnsemblPlants" id="AET2Gv20451600.2"/>
    </source>
</evidence>
<accession>A0A453BBS8</accession>
<protein>
    <submittedName>
        <fullName evidence="2">Uncharacterized protein</fullName>
    </submittedName>
</protein>
<name>A0A453BBS8_AEGTS</name>
<dbReference type="EnsemblPlants" id="AET2Gv20451600.2">
    <property type="protein sequence ID" value="AET2Gv20451600.2"/>
    <property type="gene ID" value="AET2Gv20451600"/>
</dbReference>
<sequence length="142" mass="16243">MQNYAVKKIFVPDEKLEKRYLEDKAEEVQISKCELSKNICGLVPVKEEPEDKSNGSTIHQKEHQHQKSSTSVDCGKRRRRSVVLSDSEDEEVENSISEKLDKAVPNSTRSVHAKNKKTKVEHEGSTRMTRSLTKKTNSIKMM</sequence>
<evidence type="ECO:0000313" key="3">
    <source>
        <dbReference type="Proteomes" id="UP000015105"/>
    </source>
</evidence>
<organism evidence="2 3">
    <name type="scientific">Aegilops tauschii subsp. strangulata</name>
    <name type="common">Goatgrass</name>
    <dbReference type="NCBI Taxonomy" id="200361"/>
    <lineage>
        <taxon>Eukaryota</taxon>
        <taxon>Viridiplantae</taxon>
        <taxon>Streptophyta</taxon>
        <taxon>Embryophyta</taxon>
        <taxon>Tracheophyta</taxon>
        <taxon>Spermatophyta</taxon>
        <taxon>Magnoliopsida</taxon>
        <taxon>Liliopsida</taxon>
        <taxon>Poales</taxon>
        <taxon>Poaceae</taxon>
        <taxon>BOP clade</taxon>
        <taxon>Pooideae</taxon>
        <taxon>Triticodae</taxon>
        <taxon>Triticeae</taxon>
        <taxon>Triticinae</taxon>
        <taxon>Aegilops</taxon>
    </lineage>
</organism>
<dbReference type="AlphaFoldDB" id="A0A453BBS8"/>
<evidence type="ECO:0000256" key="1">
    <source>
        <dbReference type="SAM" id="MobiDB-lite"/>
    </source>
</evidence>
<dbReference type="Gramene" id="AET2Gv20451600.2">
    <property type="protein sequence ID" value="AET2Gv20451600.2"/>
    <property type="gene ID" value="AET2Gv20451600"/>
</dbReference>
<reference evidence="3" key="2">
    <citation type="journal article" date="2017" name="Nat. Plants">
        <title>The Aegilops tauschii genome reveals multiple impacts of transposons.</title>
        <authorList>
            <person name="Zhao G."/>
            <person name="Zou C."/>
            <person name="Li K."/>
            <person name="Wang K."/>
            <person name="Li T."/>
            <person name="Gao L."/>
            <person name="Zhang X."/>
            <person name="Wang H."/>
            <person name="Yang Z."/>
            <person name="Liu X."/>
            <person name="Jiang W."/>
            <person name="Mao L."/>
            <person name="Kong X."/>
            <person name="Jiao Y."/>
            <person name="Jia J."/>
        </authorList>
    </citation>
    <scope>NUCLEOTIDE SEQUENCE [LARGE SCALE GENOMIC DNA]</scope>
    <source>
        <strain evidence="3">cv. AL8/78</strain>
    </source>
</reference>
<feature type="region of interest" description="Disordered" evidence="1">
    <location>
        <begin position="44"/>
        <end position="142"/>
    </location>
</feature>
<reference evidence="2" key="3">
    <citation type="journal article" date="2017" name="Nature">
        <title>Genome sequence of the progenitor of the wheat D genome Aegilops tauschii.</title>
        <authorList>
            <person name="Luo M.C."/>
            <person name="Gu Y.Q."/>
            <person name="Puiu D."/>
            <person name="Wang H."/>
            <person name="Twardziok S.O."/>
            <person name="Deal K.R."/>
            <person name="Huo N."/>
            <person name="Zhu T."/>
            <person name="Wang L."/>
            <person name="Wang Y."/>
            <person name="McGuire P.E."/>
            <person name="Liu S."/>
            <person name="Long H."/>
            <person name="Ramasamy R.K."/>
            <person name="Rodriguez J.C."/>
            <person name="Van S.L."/>
            <person name="Yuan L."/>
            <person name="Wang Z."/>
            <person name="Xia Z."/>
            <person name="Xiao L."/>
            <person name="Anderson O.D."/>
            <person name="Ouyang S."/>
            <person name="Liang Y."/>
            <person name="Zimin A.V."/>
            <person name="Pertea G."/>
            <person name="Qi P."/>
            <person name="Bennetzen J.L."/>
            <person name="Dai X."/>
            <person name="Dawson M.W."/>
            <person name="Muller H.G."/>
            <person name="Kugler K."/>
            <person name="Rivarola-Duarte L."/>
            <person name="Spannagl M."/>
            <person name="Mayer K.F.X."/>
            <person name="Lu F.H."/>
            <person name="Bevan M.W."/>
            <person name="Leroy P."/>
            <person name="Li P."/>
            <person name="You F.M."/>
            <person name="Sun Q."/>
            <person name="Liu Z."/>
            <person name="Lyons E."/>
            <person name="Wicker T."/>
            <person name="Salzberg S.L."/>
            <person name="Devos K.M."/>
            <person name="Dvorak J."/>
        </authorList>
    </citation>
    <scope>NUCLEOTIDE SEQUENCE [LARGE SCALE GENOMIC DNA]</scope>
    <source>
        <strain evidence="2">cv. AL8/78</strain>
    </source>
</reference>
<dbReference type="Proteomes" id="UP000015105">
    <property type="component" value="Chromosome 2D"/>
</dbReference>
<reference evidence="3" key="1">
    <citation type="journal article" date="2014" name="Science">
        <title>Ancient hybridizations among the ancestral genomes of bread wheat.</title>
        <authorList>
            <consortium name="International Wheat Genome Sequencing Consortium,"/>
            <person name="Marcussen T."/>
            <person name="Sandve S.R."/>
            <person name="Heier L."/>
            <person name="Spannagl M."/>
            <person name="Pfeifer M."/>
            <person name="Jakobsen K.S."/>
            <person name="Wulff B.B."/>
            <person name="Steuernagel B."/>
            <person name="Mayer K.F."/>
            <person name="Olsen O.A."/>
        </authorList>
    </citation>
    <scope>NUCLEOTIDE SEQUENCE [LARGE SCALE GENOMIC DNA]</scope>
    <source>
        <strain evidence="3">cv. AL8/78</strain>
    </source>
</reference>
<reference evidence="2" key="5">
    <citation type="journal article" date="2021" name="G3 (Bethesda)">
        <title>Aegilops tauschii genome assembly Aet v5.0 features greater sequence contiguity and improved annotation.</title>
        <authorList>
            <person name="Wang L."/>
            <person name="Zhu T."/>
            <person name="Rodriguez J.C."/>
            <person name="Deal K.R."/>
            <person name="Dubcovsky J."/>
            <person name="McGuire P.E."/>
            <person name="Lux T."/>
            <person name="Spannagl M."/>
            <person name="Mayer K.F.X."/>
            <person name="Baldrich P."/>
            <person name="Meyers B.C."/>
            <person name="Huo N."/>
            <person name="Gu Y.Q."/>
            <person name="Zhou H."/>
            <person name="Devos K.M."/>
            <person name="Bennetzen J.L."/>
            <person name="Unver T."/>
            <person name="Budak H."/>
            <person name="Gulick P.J."/>
            <person name="Galiba G."/>
            <person name="Kalapos B."/>
            <person name="Nelson D.R."/>
            <person name="Li P."/>
            <person name="You F.M."/>
            <person name="Luo M.C."/>
            <person name="Dvorak J."/>
        </authorList>
    </citation>
    <scope>NUCLEOTIDE SEQUENCE [LARGE SCALE GENOMIC DNA]</scope>
    <source>
        <strain evidence="2">cv. AL8/78</strain>
    </source>
</reference>
<feature type="compositionally biased region" description="Basic and acidic residues" evidence="1">
    <location>
        <begin position="45"/>
        <end position="65"/>
    </location>
</feature>
<proteinExistence type="predicted"/>
<keyword evidence="3" id="KW-1185">Reference proteome</keyword>
<feature type="compositionally biased region" description="Polar residues" evidence="1">
    <location>
        <begin position="126"/>
        <end position="142"/>
    </location>
</feature>
<reference evidence="2" key="4">
    <citation type="submission" date="2019-03" db="UniProtKB">
        <authorList>
            <consortium name="EnsemblPlants"/>
        </authorList>
    </citation>
    <scope>IDENTIFICATION</scope>
</reference>